<dbReference type="PANTHER" id="PTHR33840">
    <property type="match status" value="1"/>
</dbReference>
<proteinExistence type="predicted"/>
<keyword evidence="4" id="KW-1185">Reference proteome</keyword>
<dbReference type="Pfam" id="PF09994">
    <property type="entry name" value="T6SS_Tle1-like_cat"/>
    <property type="match status" value="2"/>
</dbReference>
<feature type="domain" description="T6SS Phospholipase effector Tle1-like catalytic" evidence="2">
    <location>
        <begin position="300"/>
        <end position="389"/>
    </location>
</feature>
<comment type="caution">
    <text evidence="3">The sequence shown here is derived from an EMBL/GenBank/DDBJ whole genome shotgun (WGS) entry which is preliminary data.</text>
</comment>
<dbReference type="Proteomes" id="UP001499915">
    <property type="component" value="Unassembled WGS sequence"/>
</dbReference>
<evidence type="ECO:0000313" key="3">
    <source>
        <dbReference type="EMBL" id="GAA0697025.1"/>
    </source>
</evidence>
<protein>
    <recommendedName>
        <fullName evidence="2">T6SS Phospholipase effector Tle1-like catalytic domain-containing protein</fullName>
    </recommendedName>
</protein>
<dbReference type="Gene3D" id="2.60.200.60">
    <property type="match status" value="1"/>
</dbReference>
<dbReference type="Pfam" id="PF05488">
    <property type="entry name" value="PAAR_motif"/>
    <property type="match status" value="1"/>
</dbReference>
<dbReference type="RefSeq" id="WP_343806712.1">
    <property type="nucleotide sequence ID" value="NZ_BAAAET010000003.1"/>
</dbReference>
<dbReference type="InterPro" id="IPR008727">
    <property type="entry name" value="PAAR_motif"/>
</dbReference>
<dbReference type="CDD" id="cd14737">
    <property type="entry name" value="PAAR_1"/>
    <property type="match status" value="1"/>
</dbReference>
<dbReference type="PANTHER" id="PTHR33840:SF1">
    <property type="entry name" value="TLE1 PHOSPHOLIPASE DOMAIN-CONTAINING PROTEIN"/>
    <property type="match status" value="1"/>
</dbReference>
<organism evidence="3 4">
    <name type="scientific">Marinobacterium maritimum</name>
    <dbReference type="NCBI Taxonomy" id="500162"/>
    <lineage>
        <taxon>Bacteria</taxon>
        <taxon>Pseudomonadati</taxon>
        <taxon>Pseudomonadota</taxon>
        <taxon>Gammaproteobacteria</taxon>
        <taxon>Oceanospirillales</taxon>
        <taxon>Oceanospirillaceae</taxon>
        <taxon>Marinobacterium</taxon>
    </lineage>
</organism>
<dbReference type="NCBIfam" id="NF033420">
    <property type="entry name" value="T6SS_PAAR_dom"/>
    <property type="match status" value="1"/>
</dbReference>
<gene>
    <name evidence="3" type="ORF">GCM10009104_26450</name>
</gene>
<evidence type="ECO:0000256" key="1">
    <source>
        <dbReference type="SAM" id="MobiDB-lite"/>
    </source>
</evidence>
<dbReference type="InterPro" id="IPR018712">
    <property type="entry name" value="Tle1-like_cat"/>
</dbReference>
<feature type="domain" description="T6SS Phospholipase effector Tle1-like catalytic" evidence="2">
    <location>
        <begin position="157"/>
        <end position="279"/>
    </location>
</feature>
<feature type="compositionally biased region" description="Basic and acidic residues" evidence="1">
    <location>
        <begin position="543"/>
        <end position="557"/>
    </location>
</feature>
<reference evidence="4" key="1">
    <citation type="journal article" date="2019" name="Int. J. Syst. Evol. Microbiol.">
        <title>The Global Catalogue of Microorganisms (GCM) 10K type strain sequencing project: providing services to taxonomists for standard genome sequencing and annotation.</title>
        <authorList>
            <consortium name="The Broad Institute Genomics Platform"/>
            <consortium name="The Broad Institute Genome Sequencing Center for Infectious Disease"/>
            <person name="Wu L."/>
            <person name="Ma J."/>
        </authorList>
    </citation>
    <scope>NUCLEOTIDE SEQUENCE [LARGE SCALE GENOMIC DNA]</scope>
    <source>
        <strain evidence="4">JCM 15134</strain>
    </source>
</reference>
<feature type="region of interest" description="Disordered" evidence="1">
    <location>
        <begin position="527"/>
        <end position="557"/>
    </location>
</feature>
<accession>A0ABP3TF39</accession>
<feature type="region of interest" description="Disordered" evidence="1">
    <location>
        <begin position="118"/>
        <end position="143"/>
    </location>
</feature>
<evidence type="ECO:0000259" key="2">
    <source>
        <dbReference type="Pfam" id="PF09994"/>
    </source>
</evidence>
<sequence>MSGKKAVRVGDIGTDHDGFPATPVISGSPDVLIDGIPAARVGDPLAPHSKPKHPPHGRSIATGSTTVLINGRPAAVTGGSISCGGVTIGGGSVNIGDRYIPANGKGLFSPASALGPAEAGEGLRGGRASQVSPAGLEGGRDTSFLEDNDKRRKTLRIGLFFDGTGNNMYNDIQLPDRDITNIAKLYELYRESEEVKRIYIEGVGTTRGEMTVSGFDAPEPWLALSMGVGPEGGHGRVQYAVEEVRDALRDSPCERVVFDVFGFSRGAALARHFVNLIHRWPRMWSYPSKLAPIPAFPQSVTASVCFLGLFDTVGSFYAPGNDDDGDFNLNLSPESAQKVVQLTAYHEIRQNFPLTSIHGTNSQSAHFLEIPMPGVHSDIGGGYENPDHQRLINFERFTIRTLSGHGLNGEAIRSAQRQAEALDKQDARNIALRIQGADAIIEERRATRKELAVVSLREMYRFAEQAGVPLKRILPTDKHLSVPDELAQALGRWRSAGAELGRARDFLHGYMHTSHRDDSQDSLIDSLAHAPEPGGKRQIFLNRPERAIQPRESSRHA</sequence>
<dbReference type="EMBL" id="BAAAET010000003">
    <property type="protein sequence ID" value="GAA0697025.1"/>
    <property type="molecule type" value="Genomic_DNA"/>
</dbReference>
<evidence type="ECO:0000313" key="4">
    <source>
        <dbReference type="Proteomes" id="UP001499915"/>
    </source>
</evidence>
<name>A0ABP3TF39_9GAMM</name>